<dbReference type="GO" id="GO:0055085">
    <property type="term" value="P:transmembrane transport"/>
    <property type="evidence" value="ECO:0007669"/>
    <property type="project" value="InterPro"/>
</dbReference>
<dbReference type="GO" id="GO:0042597">
    <property type="term" value="C:periplasmic space"/>
    <property type="evidence" value="ECO:0007669"/>
    <property type="project" value="UniProtKB-SubCell"/>
</dbReference>
<evidence type="ECO:0000256" key="3">
    <source>
        <dbReference type="ARBA" id="ARBA00022764"/>
    </source>
</evidence>
<dbReference type="CDD" id="cd13665">
    <property type="entry name" value="PBP2_TRAP_Dctp3_4"/>
    <property type="match status" value="1"/>
</dbReference>
<dbReference type="AlphaFoldDB" id="A0A6B3S007"/>
<keyword evidence="3" id="KW-0574">Periplasm</keyword>
<proteinExistence type="predicted"/>
<name>A0A6B3S007_9RHOB</name>
<keyword evidence="2 4" id="KW-0732">Signal</keyword>
<dbReference type="InterPro" id="IPR018389">
    <property type="entry name" value="DctP_fam"/>
</dbReference>
<sequence length="341" mass="36389">MNLKTTLTAATLGLGFGLGAAQAETVLTVSSWVPQTHFIYTDILLPYADSVAKATEGRVTLNIMPAPLGSPPQHFELARTGVADITWGNFTYEPERFAALWFAEFPFVGTDAEASSVALWRTFEAHLADNPAFDGVEMLGVGLFGGGQIHHGSKPVITPEDMANQKVRIGGPIQARIMESLGAVPVAAPATKAYELLEGGVIDASLHSVESVMNFRLEESLKQHTIVPDGLYDSSFFIVMNEAKWQSLDEADRTAIAAVSGEALSRLWGQQFNAQHEKAMALFTEGGHAFNEPSADLMAAITAVSDKMIADWTVAATAAGVADPAAMRADYLAAYAELSAK</sequence>
<dbReference type="RefSeq" id="WP_164615618.1">
    <property type="nucleotide sequence ID" value="NZ_JAAIKE010000017.1"/>
</dbReference>
<dbReference type="PANTHER" id="PTHR33376:SF15">
    <property type="entry name" value="BLL6794 PROTEIN"/>
    <property type="match status" value="1"/>
</dbReference>
<protein>
    <submittedName>
        <fullName evidence="5">TRAP transporter substrate-binding protein</fullName>
    </submittedName>
</protein>
<dbReference type="Proteomes" id="UP000481421">
    <property type="component" value="Unassembled WGS sequence"/>
</dbReference>
<organism evidence="5 6">
    <name type="scientific">Pseudotabrizicola algicola</name>
    <dbReference type="NCBI Taxonomy" id="2709381"/>
    <lineage>
        <taxon>Bacteria</taxon>
        <taxon>Pseudomonadati</taxon>
        <taxon>Pseudomonadota</taxon>
        <taxon>Alphaproteobacteria</taxon>
        <taxon>Rhodobacterales</taxon>
        <taxon>Paracoccaceae</taxon>
        <taxon>Pseudotabrizicola</taxon>
    </lineage>
</organism>
<dbReference type="PANTHER" id="PTHR33376">
    <property type="match status" value="1"/>
</dbReference>
<dbReference type="Gene3D" id="3.40.190.170">
    <property type="entry name" value="Bacterial extracellular solute-binding protein, family 7"/>
    <property type="match status" value="1"/>
</dbReference>
<evidence type="ECO:0000256" key="4">
    <source>
        <dbReference type="SAM" id="SignalP"/>
    </source>
</evidence>
<comment type="subcellular location">
    <subcellularLocation>
        <location evidence="1">Periplasm</location>
    </subcellularLocation>
</comment>
<dbReference type="InterPro" id="IPR038404">
    <property type="entry name" value="TRAP_DctP_sf"/>
</dbReference>
<keyword evidence="6" id="KW-1185">Reference proteome</keyword>
<dbReference type="SUPFAM" id="SSF53850">
    <property type="entry name" value="Periplasmic binding protein-like II"/>
    <property type="match status" value="1"/>
</dbReference>
<feature type="chain" id="PRO_5025568617" evidence="4">
    <location>
        <begin position="24"/>
        <end position="341"/>
    </location>
</feature>
<accession>A0A6B3S007</accession>
<reference evidence="5 6" key="1">
    <citation type="submission" date="2020-02" db="EMBL/GenBank/DDBJ databases">
        <title>Rhodobacter algicola sp. nov., isolated from microalga culture.</title>
        <authorList>
            <person name="Park C.-Y."/>
        </authorList>
    </citation>
    <scope>NUCLEOTIDE SEQUENCE [LARGE SCALE GENOMIC DNA]</scope>
    <source>
        <strain evidence="5 6">ETT8</strain>
    </source>
</reference>
<evidence type="ECO:0000313" key="5">
    <source>
        <dbReference type="EMBL" id="NEX48722.1"/>
    </source>
</evidence>
<dbReference type="Pfam" id="PF03480">
    <property type="entry name" value="DctP"/>
    <property type="match status" value="1"/>
</dbReference>
<comment type="caution">
    <text evidence="5">The sequence shown here is derived from an EMBL/GenBank/DDBJ whole genome shotgun (WGS) entry which is preliminary data.</text>
</comment>
<feature type="signal peptide" evidence="4">
    <location>
        <begin position="1"/>
        <end position="23"/>
    </location>
</feature>
<evidence type="ECO:0000313" key="6">
    <source>
        <dbReference type="Proteomes" id="UP000481421"/>
    </source>
</evidence>
<dbReference type="NCBIfam" id="NF037995">
    <property type="entry name" value="TRAP_S1"/>
    <property type="match status" value="1"/>
</dbReference>
<evidence type="ECO:0000256" key="1">
    <source>
        <dbReference type="ARBA" id="ARBA00004418"/>
    </source>
</evidence>
<gene>
    <name evidence="5" type="ORF">G3572_21240</name>
</gene>
<dbReference type="EMBL" id="JAAIKE010000017">
    <property type="protein sequence ID" value="NEX48722.1"/>
    <property type="molecule type" value="Genomic_DNA"/>
</dbReference>
<evidence type="ECO:0000256" key="2">
    <source>
        <dbReference type="ARBA" id="ARBA00022729"/>
    </source>
</evidence>